<dbReference type="EnsemblMetazoa" id="GPPI019250-RA">
    <property type="protein sequence ID" value="GPPI019250-PA"/>
    <property type="gene ID" value="GPPI019250"/>
</dbReference>
<keyword evidence="1" id="KW-1133">Transmembrane helix</keyword>
<name>A0A1B0B556_9MUSC</name>
<keyword evidence="1" id="KW-0472">Membrane</keyword>
<dbReference type="EMBL" id="JXJN01008616">
    <property type="status" value="NOT_ANNOTATED_CDS"/>
    <property type="molecule type" value="Genomic_DNA"/>
</dbReference>
<dbReference type="VEuPathDB" id="VectorBase:GPPI019250"/>
<keyword evidence="1" id="KW-0812">Transmembrane</keyword>
<evidence type="ECO:0000313" key="3">
    <source>
        <dbReference type="Proteomes" id="UP000092460"/>
    </source>
</evidence>
<evidence type="ECO:0000313" key="2">
    <source>
        <dbReference type="EnsemblMetazoa" id="GPPI019250-PA"/>
    </source>
</evidence>
<dbReference type="AlphaFoldDB" id="A0A1B0B556"/>
<keyword evidence="3" id="KW-1185">Reference proteome</keyword>
<reference evidence="3" key="1">
    <citation type="submission" date="2015-01" db="EMBL/GenBank/DDBJ databases">
        <authorList>
            <person name="Aksoy S."/>
            <person name="Warren W."/>
            <person name="Wilson R.K."/>
        </authorList>
    </citation>
    <scope>NUCLEOTIDE SEQUENCE [LARGE SCALE GENOMIC DNA]</scope>
    <source>
        <strain evidence="3">IAEA</strain>
    </source>
</reference>
<protein>
    <submittedName>
        <fullName evidence="2">Uncharacterized protein</fullName>
    </submittedName>
</protein>
<proteinExistence type="predicted"/>
<reference evidence="2" key="2">
    <citation type="submission" date="2020-05" db="UniProtKB">
        <authorList>
            <consortium name="EnsemblMetazoa"/>
        </authorList>
    </citation>
    <scope>IDENTIFICATION</scope>
    <source>
        <strain evidence="2">IAEA</strain>
    </source>
</reference>
<feature type="transmembrane region" description="Helical" evidence="1">
    <location>
        <begin position="12"/>
        <end position="31"/>
    </location>
</feature>
<sequence length="97" mass="11387">MHPQYDAVEILWWQMWPHLYVTYIMCIYIQVRHENSPSNAPRNRKDATESIGIHLAAQFAKHNPSSGWYMQWLASIRNAIVLSCCAKRLNILKMDTL</sequence>
<evidence type="ECO:0000256" key="1">
    <source>
        <dbReference type="SAM" id="Phobius"/>
    </source>
</evidence>
<accession>A0A1B0B556</accession>
<organism evidence="2 3">
    <name type="scientific">Glossina palpalis gambiensis</name>
    <dbReference type="NCBI Taxonomy" id="67801"/>
    <lineage>
        <taxon>Eukaryota</taxon>
        <taxon>Metazoa</taxon>
        <taxon>Ecdysozoa</taxon>
        <taxon>Arthropoda</taxon>
        <taxon>Hexapoda</taxon>
        <taxon>Insecta</taxon>
        <taxon>Pterygota</taxon>
        <taxon>Neoptera</taxon>
        <taxon>Endopterygota</taxon>
        <taxon>Diptera</taxon>
        <taxon>Brachycera</taxon>
        <taxon>Muscomorpha</taxon>
        <taxon>Hippoboscoidea</taxon>
        <taxon>Glossinidae</taxon>
        <taxon>Glossina</taxon>
    </lineage>
</organism>
<dbReference type="Proteomes" id="UP000092460">
    <property type="component" value="Unassembled WGS sequence"/>
</dbReference>